<evidence type="ECO:0000313" key="2">
    <source>
        <dbReference type="Proteomes" id="UP000184280"/>
    </source>
</evidence>
<proteinExistence type="predicted"/>
<organism evidence="1 2">
    <name type="scientific">Xylanibacter ruminicola</name>
    <name type="common">Prevotella ruminicola</name>
    <dbReference type="NCBI Taxonomy" id="839"/>
    <lineage>
        <taxon>Bacteria</taxon>
        <taxon>Pseudomonadati</taxon>
        <taxon>Bacteroidota</taxon>
        <taxon>Bacteroidia</taxon>
        <taxon>Bacteroidales</taxon>
        <taxon>Prevotellaceae</taxon>
        <taxon>Xylanibacter</taxon>
    </lineage>
</organism>
<dbReference type="Proteomes" id="UP000184280">
    <property type="component" value="Unassembled WGS sequence"/>
</dbReference>
<sequence>MTQDERWIAKYNDVVEFIKTNHRNPSRHRIEEHDMLNWLKATRKRLNANELKPERVDLFEKLLALADENKHVNQYV</sequence>
<protein>
    <recommendedName>
        <fullName evidence="3">Helicase associated domain-containing protein</fullName>
    </recommendedName>
</protein>
<name>A0A1M7FS83_XYLRU</name>
<gene>
    <name evidence="1" type="ORF">SAMN04488494_1249</name>
</gene>
<evidence type="ECO:0000313" key="1">
    <source>
        <dbReference type="EMBL" id="SHM06934.1"/>
    </source>
</evidence>
<dbReference type="EMBL" id="FRCJ01000002">
    <property type="protein sequence ID" value="SHM06934.1"/>
    <property type="molecule type" value="Genomic_DNA"/>
</dbReference>
<evidence type="ECO:0008006" key="3">
    <source>
        <dbReference type="Google" id="ProtNLM"/>
    </source>
</evidence>
<reference evidence="1 2" key="1">
    <citation type="submission" date="2016-11" db="EMBL/GenBank/DDBJ databases">
        <authorList>
            <person name="Jaros S."/>
            <person name="Januszkiewicz K."/>
            <person name="Wedrychowicz H."/>
        </authorList>
    </citation>
    <scope>NUCLEOTIDE SEQUENCE [LARGE SCALE GENOMIC DNA]</scope>
    <source>
        <strain evidence="1 2">BPI-34</strain>
    </source>
</reference>
<accession>A0A1M7FS83</accession>
<dbReference type="Gene3D" id="6.10.140.530">
    <property type="match status" value="1"/>
</dbReference>
<dbReference type="AlphaFoldDB" id="A0A1M7FS83"/>